<sequence>MQPLPPSQYGKPAAAASPADSLSFGGDMPPVRSSPPAYKRNDPLVAGVAKAIEQNGLGTYDQVMNRWNNAVAKGPDYVDQFMPKLEELGRIAGTEINRAAFLPGGAERLAGPKTAPPSEPGLAATTRGVGKGLWNGLVSLAQGVVELPETVLGAERGIEAGMMAAGQVIRGDVPRTAEGFGQAFDAADQQIGQSSLGLGKSDAVLNRLRSVSEFINNGLEQVKFAVDPKTLLSYNDGVEWTGALDEGTGAALGEGLFTAISAMAPALGAARIGQLPKLIRAAELAGDLAEAGVLTARLRQTQMGLSTLSSTVSMVRPITEEARAAGLSPTETSLFAGLLAPVMGVMESRLGIEKNFFAGAGRSIRDSAIKAGLAELRAGVSEASLRQAAKSTTNALMRGIKAAPANILEGVIKEGVYEEGLQSAGEEFAKLIFNNTVGANAATGKGQFDQSMNSVLNNIIGSMSMGAAVGGFLNTFHNSGAMTPTLFGAIDQRIREGQGVEDVQQWLSPMLDGLDSQPNLSPQARQEIRQNAADLIDVAMRFSRLPNTTAFQRYQYYDITRNHIPEVSGRIMAAEAVANELPALQEQYAAAQGDDKIDIAARIAEINAALPEGYSDSERAKDDRRMRFLTDQVDGLLTGRQATAVSEGLGHIDRLDVGMLASGQGENGPVSGSIVDISADGQRVTISQPTEDGQPDVPVTLPAGKVVVRNEADMAPPSVSVANPRTVAEEPGFVTAEIKPLSAYQPGEFVRLSGIADPIRVDAVSSEDGQVPTITLAMPGEGGVTSQTYDMEQLLSDADNGFIGGYDPELALQQEANARREAQTNQLRARLEAKLSPTTVAAINALPDAALLGRRDGFKGRTVAADERPLRDYINFIADQRGLTAAPANETNPTSPSPTPDSPQPVSTAADPQSILENGPVAYDPENGIVLINGLPYTLPEGQVLADAFAYDKNGKLFGVKLVDSKGVERTIRKGDVLSALQVLDLQAQMSALPGPVVGQAIEEAIADTQAEAAESATDPDALTPVGQQRMNQAVALFDAVYSSDTVAQIVQAQGEGFTADEIGAASSVVQSVAAQLEAMRPGDGLIASDAEVLGRYIDENIPGLYQVNEVLTTLYELAQTNNGESTTPAGNPADNTDQPGAVAEPGQGQSDPLPADAGVAVQPEPAAAPPAADPTPAGAEPAVAVAGNDQPDGSVADGAVAEPGAPANPDGGTAPVGNPDALNQPVSDSDYRAFRQDPSGFLLTPELAQGIADRIREGRSDTRDQVIYQNRRAEIDPLIARGRGLTTTPATPPSGMADINLDGMDATDLELAAAESGRAATPLSVRSSTVEAAVGMDVQVGRTNPFEAKIIGFTEDGQVVVNRDRLGKKGKFTYPLDAVRDGRGVRSLTLPANIHEANAAAVAAPSTPSVGEPVAAQNVAVEGYYKNYTLPGAGKKGYLVRVAALNTTADGKVIADVYVVATKERRSILASKLMEASEAEQNQAKALVDKAIPKRLPTIREQRVPDGRTLTSDPIGRARLEAMASRLGNAFPRVRVEILSNEAMTEGFGEGLLGSVRDGVVYLNADYATADAPIHEFGHVYTTLAKAEMPDLYQSGLDLVRGSEYESRVRDTYAGRGLSDEQLLEEALVTAIGERGAAMTRPTIAKRFATWLRVMMKRIGAKLGLTLSPETTLDAFADARAEELLAGLPLSLATSEQIGDLSAQLDMAPDRARLHTGPLPAVIDNNWLAQHTLSKDQQDQLLQYGWASPDPDTGEMVRVAPDLAAQQADVDTARQLYKGKLYAALRTAAYTMDIRNLARLVYGEGSKTAKNLIGLLDASRNRTAGLQVIKHDALNALYETGRGLTTHRSLTAVEDVPRFSTTAVVNGQAGSIDIPVDRVLTIVAQHKTIMANTNGGRKLVNGVETRITPPVFEMISPDDDTQTLSVALSLDELRDLEARVDADPTLTQMLDTWRTMRDGFAPVVADTYQTSTGGSLRLYNEYFPLRTIRDEKEINRRSVSQTVEDVGLLQSRTGIPSRLIVEPFTAVVERYARQAESYVQYQPVYAEMERLHVAQANGYTGNQKNYWKSVGLGGTGGPESAWLTAMDRLGKPHVSRNQYAVSIMGLSVGNLMKRATISRFATNFSVGLKQTTGYIAAFGSGFIDSKYLWTEMPHYGKMIGESYVLIGRGGKPEWYNGSPTDFDLAEQELRQVAQLPGGEAANVLLWRLLGEATPDVDFDTWQQYSQNPTRTKRIGQKMRGFIEEYGLSAIQRADKAVVASFYRAALAQAQDTMPTASPEEHRLDAARRAVGALYYSNQTYDQTDRAAIQMIDNPVARMMNMYRGQAAKISNTTYQRILEAGAATDPTLKAQARGRLALQLGLNAVIIPAITAAINALAKYVRNLLADDEEKRKTETDEYFWDVASQTLSTYLPPIANELVGGAIATLQDKPWADEMFTETGLNGVGKFFFHAVSLIRFVGPFGEFKNEADYEKQLNKEIQSLLRSGAEVGGIPQEVIRQINIQINNQLPQKAIRKEPTSYTGFEVISGDAPTGGDQKRIRSSPY</sequence>
<keyword evidence="3" id="KW-1185">Reference proteome</keyword>
<dbReference type="RefSeq" id="WP_129601835.1">
    <property type="nucleotide sequence ID" value="NZ_SBLB01000003.1"/>
</dbReference>
<reference evidence="2 3" key="1">
    <citation type="submission" date="2019-01" db="EMBL/GenBank/DDBJ databases">
        <title>Spirosoma flava sp. nov., a propanil-degrading bacterium isolated from herbicide-contaminated soil.</title>
        <authorList>
            <person name="Zhang L."/>
            <person name="Jiang J.-D."/>
        </authorList>
    </citation>
    <scope>NUCLEOTIDE SEQUENCE [LARGE SCALE GENOMIC DNA]</scope>
    <source>
        <strain evidence="2 3">TY50</strain>
    </source>
</reference>
<evidence type="ECO:0000256" key="1">
    <source>
        <dbReference type="SAM" id="MobiDB-lite"/>
    </source>
</evidence>
<dbReference type="PANTHER" id="PTHR48125:SF12">
    <property type="entry name" value="AT HOOK TRANSCRIPTION FACTOR FAMILY-RELATED"/>
    <property type="match status" value="1"/>
</dbReference>
<evidence type="ECO:0000313" key="2">
    <source>
        <dbReference type="EMBL" id="RYC69621.1"/>
    </source>
</evidence>
<comment type="caution">
    <text evidence="2">The sequence shown here is derived from an EMBL/GenBank/DDBJ whole genome shotgun (WGS) entry which is preliminary data.</text>
</comment>
<organism evidence="2 3">
    <name type="scientific">Spirosoma sordidisoli</name>
    <dbReference type="NCBI Taxonomy" id="2502893"/>
    <lineage>
        <taxon>Bacteria</taxon>
        <taxon>Pseudomonadati</taxon>
        <taxon>Bacteroidota</taxon>
        <taxon>Cytophagia</taxon>
        <taxon>Cytophagales</taxon>
        <taxon>Cytophagaceae</taxon>
        <taxon>Spirosoma</taxon>
    </lineage>
</organism>
<dbReference type="PANTHER" id="PTHR48125">
    <property type="entry name" value="LP07818P1"/>
    <property type="match status" value="1"/>
</dbReference>
<feature type="compositionally biased region" description="Polar residues" evidence="1">
    <location>
        <begin position="1122"/>
        <end position="1139"/>
    </location>
</feature>
<accession>A0A4Q2UP99</accession>
<gene>
    <name evidence="2" type="ORF">EQG79_13540</name>
</gene>
<evidence type="ECO:0000313" key="3">
    <source>
        <dbReference type="Proteomes" id="UP000290407"/>
    </source>
</evidence>
<dbReference type="Proteomes" id="UP000290407">
    <property type="component" value="Unassembled WGS sequence"/>
</dbReference>
<feature type="region of interest" description="Disordered" evidence="1">
    <location>
        <begin position="1"/>
        <end position="39"/>
    </location>
</feature>
<feature type="compositionally biased region" description="Low complexity" evidence="1">
    <location>
        <begin position="1175"/>
        <end position="1188"/>
    </location>
</feature>
<name>A0A4Q2UP99_9BACT</name>
<feature type="region of interest" description="Disordered" evidence="1">
    <location>
        <begin position="1122"/>
        <end position="1226"/>
    </location>
</feature>
<feature type="region of interest" description="Disordered" evidence="1">
    <location>
        <begin position="884"/>
        <end position="919"/>
    </location>
</feature>
<feature type="region of interest" description="Disordered" evidence="1">
    <location>
        <begin position="2525"/>
        <end position="2545"/>
    </location>
</feature>
<feature type="compositionally biased region" description="Low complexity" evidence="1">
    <location>
        <begin position="12"/>
        <end position="21"/>
    </location>
</feature>
<dbReference type="EMBL" id="SBLB01000003">
    <property type="protein sequence ID" value="RYC69621.1"/>
    <property type="molecule type" value="Genomic_DNA"/>
</dbReference>
<protein>
    <submittedName>
        <fullName evidence="2">Uncharacterized protein</fullName>
    </submittedName>
</protein>
<proteinExistence type="predicted"/>